<organism evidence="1 2">
    <name type="scientific">Trichoderma longibrachiatum ATCC 18648</name>
    <dbReference type="NCBI Taxonomy" id="983965"/>
    <lineage>
        <taxon>Eukaryota</taxon>
        <taxon>Fungi</taxon>
        <taxon>Dikarya</taxon>
        <taxon>Ascomycota</taxon>
        <taxon>Pezizomycotina</taxon>
        <taxon>Sordariomycetes</taxon>
        <taxon>Hypocreomycetidae</taxon>
        <taxon>Hypocreales</taxon>
        <taxon>Hypocreaceae</taxon>
        <taxon>Trichoderma</taxon>
    </lineage>
</organism>
<sequence>MPVGGFADRPRLRMCAGFWRVIMSEADRGGGRPLVVVLKRSVHGQRSTAGQSVASRVFELSW</sequence>
<evidence type="ECO:0000313" key="2">
    <source>
        <dbReference type="Proteomes" id="UP000240760"/>
    </source>
</evidence>
<evidence type="ECO:0000313" key="1">
    <source>
        <dbReference type="EMBL" id="PTB78605.1"/>
    </source>
</evidence>
<reference evidence="1 2" key="1">
    <citation type="submission" date="2016-07" db="EMBL/GenBank/DDBJ databases">
        <title>Multiple horizontal gene transfer events from other fungi enriched the ability of initially mycotrophic Trichoderma (Ascomycota) to feed on dead plant biomass.</title>
        <authorList>
            <consortium name="DOE Joint Genome Institute"/>
            <person name="Aerts A."/>
            <person name="Atanasova L."/>
            <person name="Chenthamara K."/>
            <person name="Zhang J."/>
            <person name="Grujic M."/>
            <person name="Henrissat B."/>
            <person name="Kuo A."/>
            <person name="Salamov A."/>
            <person name="Lipzen A."/>
            <person name="Labutti K."/>
            <person name="Barry K."/>
            <person name="Miao Y."/>
            <person name="Rahimi M.J."/>
            <person name="Shen Q."/>
            <person name="Grigoriev I.V."/>
            <person name="Kubicek C.P."/>
            <person name="Druzhinina I.S."/>
        </authorList>
    </citation>
    <scope>NUCLEOTIDE SEQUENCE [LARGE SCALE GENOMIC DNA]</scope>
    <source>
        <strain evidence="1 2">ATCC 18648</strain>
    </source>
</reference>
<keyword evidence="2" id="KW-1185">Reference proteome</keyword>
<dbReference type="EMBL" id="KZ679129">
    <property type="protein sequence ID" value="PTB78605.1"/>
    <property type="molecule type" value="Genomic_DNA"/>
</dbReference>
<gene>
    <name evidence="1" type="ORF">M440DRAFT_1399748</name>
</gene>
<accession>A0A2T4CAM5</accession>
<name>A0A2T4CAM5_TRILO</name>
<proteinExistence type="predicted"/>
<dbReference type="AlphaFoldDB" id="A0A2T4CAM5"/>
<dbReference type="Proteomes" id="UP000240760">
    <property type="component" value="Unassembled WGS sequence"/>
</dbReference>
<protein>
    <submittedName>
        <fullName evidence="1">Uncharacterized protein</fullName>
    </submittedName>
</protein>